<dbReference type="GO" id="GO:0061343">
    <property type="term" value="P:cell adhesion involved in heart morphogenesis"/>
    <property type="evidence" value="ECO:0007669"/>
    <property type="project" value="TreeGrafter"/>
</dbReference>
<feature type="domain" description="Endonuclease/exonuclease/phosphatase" evidence="2">
    <location>
        <begin position="167"/>
        <end position="268"/>
    </location>
</feature>
<gene>
    <name evidence="3" type="ORF">Pmani_025826</name>
</gene>
<dbReference type="PANTHER" id="PTHR33395">
    <property type="entry name" value="TRANSCRIPTASE, PUTATIVE-RELATED-RELATED"/>
    <property type="match status" value="1"/>
</dbReference>
<evidence type="ECO:0000313" key="3">
    <source>
        <dbReference type="EMBL" id="KAK4302067.1"/>
    </source>
</evidence>
<reference evidence="3" key="1">
    <citation type="submission" date="2023-11" db="EMBL/GenBank/DDBJ databases">
        <title>Genome assemblies of two species of porcelain crab, Petrolisthes cinctipes and Petrolisthes manimaculis (Anomura: Porcellanidae).</title>
        <authorList>
            <person name="Angst P."/>
        </authorList>
    </citation>
    <scope>NUCLEOTIDE SEQUENCE</scope>
    <source>
        <strain evidence="3">PB745_02</strain>
        <tissue evidence="3">Gill</tissue>
    </source>
</reference>
<evidence type="ECO:0000259" key="2">
    <source>
        <dbReference type="Pfam" id="PF14529"/>
    </source>
</evidence>
<dbReference type="AlphaFoldDB" id="A0AAE1P766"/>
<dbReference type="GO" id="GO:0007508">
    <property type="term" value="P:larval heart development"/>
    <property type="evidence" value="ECO:0007669"/>
    <property type="project" value="TreeGrafter"/>
</dbReference>
<comment type="caution">
    <text evidence="3">The sequence shown here is derived from an EMBL/GenBank/DDBJ whole genome shotgun (WGS) entry which is preliminary data.</text>
</comment>
<dbReference type="GO" id="GO:0031012">
    <property type="term" value="C:extracellular matrix"/>
    <property type="evidence" value="ECO:0007669"/>
    <property type="project" value="TreeGrafter"/>
</dbReference>
<name>A0AAE1P766_9EUCA</name>
<feature type="compositionally biased region" description="Polar residues" evidence="1">
    <location>
        <begin position="95"/>
        <end position="107"/>
    </location>
</feature>
<sequence length="617" mass="68943">MGASLEESAPCFIQECAGTLSASKSAWYSPVSNYMSRAPEKKIKQLSPHEPTNSKVVQANPPSNTQPETAAALPVQGLTHATVRSHKGQQQQQQSGVATAKSDSPLAQRTRSTIETVMMGNIQGLYPKTNKNKGPFLKELAEQEDPMIIALTETHFKSQCSTLNFTCAMNRVKKLLDYLPRPLPHIVMCGDFNFPHIKWPEGIVFGGTSEEQVQARSLMELSDREFLSQQIRQPTRQNNILDLFFTNNPASINLHRAENNIFSYHNLITINTTYKRKSTLRYEGNSPAGSSPFKAYNFYTEYIKWEGVQHSISEMDWEQVLAGENPNIMLEVLTSKLLEVCSAHVPVKKRLTNGSVVRDPGTMSQLLLHQYNQVFSVPRQDKIVRWQTTFFNEAAPQEHAQLTNITISLEAMERAIREIKPNAAAVPAILAKCSKALAQPLCILWRCSMDRGVVPVELKKATEVEVVSGVPQDSVLGPLLFLVHMTDIGVGVSDSLLTSFEDDTTVSLPTTSAEEVSCLQQDVDAVYATSNMQFNEEKFELLRHGHNQEIKEIMLHTEGGQGITPQPHFKCLGVQLSEHYSIKYHIGEAVKKARTFTSREPETLLTLWRAPVQPLLD</sequence>
<keyword evidence="4" id="KW-1185">Reference proteome</keyword>
<feature type="compositionally biased region" description="Polar residues" evidence="1">
    <location>
        <begin position="50"/>
        <end position="68"/>
    </location>
</feature>
<feature type="region of interest" description="Disordered" evidence="1">
    <location>
        <begin position="84"/>
        <end position="107"/>
    </location>
</feature>
<dbReference type="Pfam" id="PF14529">
    <property type="entry name" value="Exo_endo_phos_2"/>
    <property type="match status" value="1"/>
</dbReference>
<dbReference type="Proteomes" id="UP001292094">
    <property type="component" value="Unassembled WGS sequence"/>
</dbReference>
<proteinExistence type="predicted"/>
<protein>
    <recommendedName>
        <fullName evidence="2">Endonuclease/exonuclease/phosphatase domain-containing protein</fullName>
    </recommendedName>
</protein>
<feature type="region of interest" description="Disordered" evidence="1">
    <location>
        <begin position="45"/>
        <end position="69"/>
    </location>
</feature>
<accession>A0AAE1P766</accession>
<evidence type="ECO:0000256" key="1">
    <source>
        <dbReference type="SAM" id="MobiDB-lite"/>
    </source>
</evidence>
<dbReference type="EMBL" id="JAWZYT010002786">
    <property type="protein sequence ID" value="KAK4302067.1"/>
    <property type="molecule type" value="Genomic_DNA"/>
</dbReference>
<organism evidence="3 4">
    <name type="scientific">Petrolisthes manimaculis</name>
    <dbReference type="NCBI Taxonomy" id="1843537"/>
    <lineage>
        <taxon>Eukaryota</taxon>
        <taxon>Metazoa</taxon>
        <taxon>Ecdysozoa</taxon>
        <taxon>Arthropoda</taxon>
        <taxon>Crustacea</taxon>
        <taxon>Multicrustacea</taxon>
        <taxon>Malacostraca</taxon>
        <taxon>Eumalacostraca</taxon>
        <taxon>Eucarida</taxon>
        <taxon>Decapoda</taxon>
        <taxon>Pleocyemata</taxon>
        <taxon>Anomura</taxon>
        <taxon>Galatheoidea</taxon>
        <taxon>Porcellanidae</taxon>
        <taxon>Petrolisthes</taxon>
    </lineage>
</organism>
<dbReference type="InterPro" id="IPR036691">
    <property type="entry name" value="Endo/exonu/phosph_ase_sf"/>
</dbReference>
<dbReference type="SUPFAM" id="SSF56219">
    <property type="entry name" value="DNase I-like"/>
    <property type="match status" value="1"/>
</dbReference>
<dbReference type="PANTHER" id="PTHR33395:SF22">
    <property type="entry name" value="REVERSE TRANSCRIPTASE DOMAIN-CONTAINING PROTEIN"/>
    <property type="match status" value="1"/>
</dbReference>
<dbReference type="InterPro" id="IPR005135">
    <property type="entry name" value="Endo/exonuclease/phosphatase"/>
</dbReference>
<evidence type="ECO:0000313" key="4">
    <source>
        <dbReference type="Proteomes" id="UP001292094"/>
    </source>
</evidence>
<dbReference type="Gene3D" id="3.60.10.10">
    <property type="entry name" value="Endonuclease/exonuclease/phosphatase"/>
    <property type="match status" value="1"/>
</dbReference>
<dbReference type="GO" id="GO:0003824">
    <property type="term" value="F:catalytic activity"/>
    <property type="evidence" value="ECO:0007669"/>
    <property type="project" value="InterPro"/>
</dbReference>